<evidence type="ECO:0000259" key="1">
    <source>
        <dbReference type="SMART" id="SM00481"/>
    </source>
</evidence>
<dbReference type="OrthoDB" id="9804333at2"/>
<dbReference type="InterPro" id="IPR003141">
    <property type="entry name" value="Pol/His_phosphatase_N"/>
</dbReference>
<dbReference type="AlphaFoldDB" id="A0A346B1G6"/>
<dbReference type="Gene3D" id="3.20.20.140">
    <property type="entry name" value="Metal-dependent hydrolases"/>
    <property type="match status" value="1"/>
</dbReference>
<dbReference type="GO" id="GO:0004534">
    <property type="term" value="F:5'-3' RNA exonuclease activity"/>
    <property type="evidence" value="ECO:0007669"/>
    <property type="project" value="TreeGrafter"/>
</dbReference>
<accession>A0A346B1G6</accession>
<keyword evidence="3" id="KW-1185">Reference proteome</keyword>
<dbReference type="InterPro" id="IPR016195">
    <property type="entry name" value="Pol/histidinol_Pase-like"/>
</dbReference>
<dbReference type="RefSeq" id="WP_107195573.1">
    <property type="nucleotide sequence ID" value="NZ_CP029462.1"/>
</dbReference>
<dbReference type="KEGG" id="meg:DKB62_10505"/>
<protein>
    <submittedName>
        <fullName evidence="2">PHP domain-containing protein</fullName>
    </submittedName>
</protein>
<dbReference type="Gene3D" id="1.10.150.650">
    <property type="match status" value="1"/>
</dbReference>
<dbReference type="InterPro" id="IPR052018">
    <property type="entry name" value="PHP_domain"/>
</dbReference>
<dbReference type="Proteomes" id="UP000254337">
    <property type="component" value="Chromosome"/>
</dbReference>
<evidence type="ECO:0000313" key="2">
    <source>
        <dbReference type="EMBL" id="AXL21959.1"/>
    </source>
</evidence>
<dbReference type="EMBL" id="CP029462">
    <property type="protein sequence ID" value="AXL21959.1"/>
    <property type="molecule type" value="Genomic_DNA"/>
</dbReference>
<proteinExistence type="predicted"/>
<dbReference type="Pfam" id="PF02811">
    <property type="entry name" value="PHP"/>
    <property type="match status" value="1"/>
</dbReference>
<reference evidence="2 3" key="1">
    <citation type="submission" date="2018-05" db="EMBL/GenBank/DDBJ databases">
        <title>Complete genome sequence of Megasphaera sp. AJH120T, isolated from the ceca of a chicken.</title>
        <authorList>
            <person name="Maki J."/>
            <person name="Looft T."/>
        </authorList>
    </citation>
    <scope>NUCLEOTIDE SEQUENCE [LARGE SCALE GENOMIC DNA]</scope>
    <source>
        <strain evidence="2 3">AJH120</strain>
    </source>
</reference>
<feature type="domain" description="Polymerase/histidinol phosphatase N-terminal" evidence="1">
    <location>
        <begin position="3"/>
        <end position="66"/>
    </location>
</feature>
<organism evidence="2 3">
    <name type="scientific">Megasphaera stantonii</name>
    <dbReference type="NCBI Taxonomy" id="2144175"/>
    <lineage>
        <taxon>Bacteria</taxon>
        <taxon>Bacillati</taxon>
        <taxon>Bacillota</taxon>
        <taxon>Negativicutes</taxon>
        <taxon>Veillonellales</taxon>
        <taxon>Veillonellaceae</taxon>
        <taxon>Megasphaera</taxon>
    </lineage>
</organism>
<evidence type="ECO:0000313" key="3">
    <source>
        <dbReference type="Proteomes" id="UP000254337"/>
    </source>
</evidence>
<name>A0A346B1G6_9FIRM</name>
<dbReference type="SMART" id="SM00481">
    <property type="entry name" value="POLIIIAc"/>
    <property type="match status" value="1"/>
</dbReference>
<dbReference type="PANTHER" id="PTHR42924:SF3">
    <property type="entry name" value="POLYMERASE_HISTIDINOL PHOSPHATASE N-TERMINAL DOMAIN-CONTAINING PROTEIN"/>
    <property type="match status" value="1"/>
</dbReference>
<dbReference type="GO" id="GO:0035312">
    <property type="term" value="F:5'-3' DNA exonuclease activity"/>
    <property type="evidence" value="ECO:0007669"/>
    <property type="project" value="TreeGrafter"/>
</dbReference>
<dbReference type="InterPro" id="IPR004013">
    <property type="entry name" value="PHP_dom"/>
</dbReference>
<dbReference type="CDD" id="cd07438">
    <property type="entry name" value="PHP_HisPPase_AMP"/>
    <property type="match status" value="1"/>
</dbReference>
<dbReference type="SUPFAM" id="SSF89550">
    <property type="entry name" value="PHP domain-like"/>
    <property type="match status" value="1"/>
</dbReference>
<dbReference type="PANTHER" id="PTHR42924">
    <property type="entry name" value="EXONUCLEASE"/>
    <property type="match status" value="1"/>
</dbReference>
<sequence length="268" mass="29911">MKVDLHMHTTCSDGVYTPEELTNLAVQAGLDVMAISDHDTIDAYTTGCRLNPGVRLIPAMEMSSDYDGEDVHVLGYYLDTENAALQEYCAQFKLRRQMRAMEIVERCESLGYVLDREQIEGVLARGGTIGRPHIARMLVAKGYFPDVTAVFAAILYRGGPAYVPYRRKSIDECIELIHQAGGLAVLAHPGLLHAALPHVLTHSFDGIEVYHPKNRGRYEEFLAVAEEKGWYVGGGSDFHGTTGRYPEQVGIFSFDTERVEPLLQYKKK</sequence>
<gene>
    <name evidence="2" type="ORF">DKB62_10505</name>
</gene>